<feature type="region of interest" description="Disordered" evidence="6">
    <location>
        <begin position="915"/>
        <end position="945"/>
    </location>
</feature>
<dbReference type="PROSITE" id="PS00678">
    <property type="entry name" value="WD_REPEATS_1"/>
    <property type="match status" value="1"/>
</dbReference>
<feature type="region of interest" description="Disordered" evidence="6">
    <location>
        <begin position="198"/>
        <end position="225"/>
    </location>
</feature>
<dbReference type="InterPro" id="IPR036322">
    <property type="entry name" value="WD40_repeat_dom_sf"/>
</dbReference>
<evidence type="ECO:0000256" key="2">
    <source>
        <dbReference type="ARBA" id="ARBA00022490"/>
    </source>
</evidence>
<feature type="domain" description="CTLH" evidence="7">
    <location>
        <begin position="434"/>
        <end position="493"/>
    </location>
</feature>
<dbReference type="InterPro" id="IPR001680">
    <property type="entry name" value="WD40_rpt"/>
</dbReference>
<feature type="repeat" description="WD" evidence="5">
    <location>
        <begin position="619"/>
        <end position="653"/>
    </location>
</feature>
<evidence type="ECO:0000259" key="7">
    <source>
        <dbReference type="PROSITE" id="PS50897"/>
    </source>
</evidence>
<keyword evidence="2" id="KW-0963">Cytoplasm</keyword>
<dbReference type="PROSITE" id="PS50896">
    <property type="entry name" value="LISH"/>
    <property type="match status" value="1"/>
</dbReference>
<keyword evidence="3 5" id="KW-0853">WD repeat</keyword>
<dbReference type="GO" id="GO:0005737">
    <property type="term" value="C:cytoplasm"/>
    <property type="evidence" value="ECO:0007669"/>
    <property type="project" value="UniProtKB-SubCell"/>
</dbReference>
<dbReference type="OrthoDB" id="972532at2759"/>
<dbReference type="Pfam" id="PF23627">
    <property type="entry name" value="LisH_WDR26"/>
    <property type="match status" value="1"/>
</dbReference>
<dbReference type="GO" id="GO:0034657">
    <property type="term" value="C:GID complex"/>
    <property type="evidence" value="ECO:0007669"/>
    <property type="project" value="TreeGrafter"/>
</dbReference>
<dbReference type="Pfam" id="PF00400">
    <property type="entry name" value="WD40"/>
    <property type="match status" value="3"/>
</dbReference>
<dbReference type="InterPro" id="IPR006594">
    <property type="entry name" value="LisH"/>
</dbReference>
<dbReference type="PANTHER" id="PTHR22838">
    <property type="entry name" value="WD REPEAT PROTEIN 26-RELATED"/>
    <property type="match status" value="1"/>
</dbReference>
<feature type="compositionally biased region" description="Polar residues" evidence="6">
    <location>
        <begin position="922"/>
        <end position="945"/>
    </location>
</feature>
<evidence type="ECO:0000256" key="5">
    <source>
        <dbReference type="PROSITE-ProRule" id="PRU00221"/>
    </source>
</evidence>
<dbReference type="Pfam" id="PF21889">
    <property type="entry name" value="TPR1-like_2nd"/>
    <property type="match status" value="1"/>
</dbReference>
<feature type="region of interest" description="Disordered" evidence="6">
    <location>
        <begin position="267"/>
        <end position="315"/>
    </location>
</feature>
<feature type="compositionally biased region" description="Polar residues" evidence="6">
    <location>
        <begin position="376"/>
        <end position="387"/>
    </location>
</feature>
<organism evidence="8 9">
    <name type="scientific">Hypsibius exemplaris</name>
    <name type="common">Freshwater tardigrade</name>
    <dbReference type="NCBI Taxonomy" id="2072580"/>
    <lineage>
        <taxon>Eukaryota</taxon>
        <taxon>Metazoa</taxon>
        <taxon>Ecdysozoa</taxon>
        <taxon>Tardigrada</taxon>
        <taxon>Eutardigrada</taxon>
        <taxon>Parachela</taxon>
        <taxon>Hypsibioidea</taxon>
        <taxon>Hypsibiidae</taxon>
        <taxon>Hypsibius</taxon>
    </lineage>
</organism>
<dbReference type="PROSITE" id="PS50294">
    <property type="entry name" value="WD_REPEATS_REGION"/>
    <property type="match status" value="2"/>
</dbReference>
<dbReference type="GO" id="GO:0043161">
    <property type="term" value="P:proteasome-mediated ubiquitin-dependent protein catabolic process"/>
    <property type="evidence" value="ECO:0007669"/>
    <property type="project" value="TreeGrafter"/>
</dbReference>
<evidence type="ECO:0000256" key="4">
    <source>
        <dbReference type="ARBA" id="ARBA00022737"/>
    </source>
</evidence>
<dbReference type="CDD" id="cd00200">
    <property type="entry name" value="WD40"/>
    <property type="match status" value="1"/>
</dbReference>
<name>A0A1W0W9Q2_HYPEX</name>
<evidence type="ECO:0000313" key="8">
    <source>
        <dbReference type="EMBL" id="OQV11900.1"/>
    </source>
</evidence>
<protein>
    <submittedName>
        <fullName evidence="8">WD repeat-containing protein 26</fullName>
    </submittedName>
</protein>
<dbReference type="Proteomes" id="UP000192578">
    <property type="component" value="Unassembled WGS sequence"/>
</dbReference>
<reference evidence="9" key="1">
    <citation type="submission" date="2017-01" db="EMBL/GenBank/DDBJ databases">
        <title>Comparative genomics of anhydrobiosis in the tardigrade Hypsibius dujardini.</title>
        <authorList>
            <person name="Yoshida Y."/>
            <person name="Koutsovoulos G."/>
            <person name="Laetsch D."/>
            <person name="Stevens L."/>
            <person name="Kumar S."/>
            <person name="Horikawa D."/>
            <person name="Ishino K."/>
            <person name="Komine S."/>
            <person name="Tomita M."/>
            <person name="Blaxter M."/>
            <person name="Arakawa K."/>
        </authorList>
    </citation>
    <scope>NUCLEOTIDE SEQUENCE [LARGE SCALE GENOMIC DNA]</scope>
    <source>
        <strain evidence="9">Z151</strain>
    </source>
</reference>
<dbReference type="InterPro" id="IPR019775">
    <property type="entry name" value="WD40_repeat_CS"/>
</dbReference>
<keyword evidence="9" id="KW-1185">Reference proteome</keyword>
<dbReference type="EMBL" id="MTYJ01000158">
    <property type="protein sequence ID" value="OQV11900.1"/>
    <property type="molecule type" value="Genomic_DNA"/>
</dbReference>
<comment type="subcellular location">
    <subcellularLocation>
        <location evidence="1">Cytoplasm</location>
    </subcellularLocation>
</comment>
<dbReference type="PROSITE" id="PS50897">
    <property type="entry name" value="CTLH"/>
    <property type="match status" value="1"/>
</dbReference>
<dbReference type="FunFam" id="2.130.10.10:FF:000087">
    <property type="entry name" value="WD repeat-containing protein 26 homolog"/>
    <property type="match status" value="1"/>
</dbReference>
<dbReference type="InterPro" id="IPR015943">
    <property type="entry name" value="WD40/YVTN_repeat-like_dom_sf"/>
</dbReference>
<dbReference type="PANTHER" id="PTHR22838:SF0">
    <property type="entry name" value="WD REPEAT-CONTAINING PROTEIN 26"/>
    <property type="match status" value="1"/>
</dbReference>
<keyword evidence="4" id="KW-0677">Repeat</keyword>
<dbReference type="InterPro" id="IPR006595">
    <property type="entry name" value="CTLH_C"/>
</dbReference>
<dbReference type="AlphaFoldDB" id="A0A1W0W9Q2"/>
<dbReference type="SUPFAM" id="SSF50978">
    <property type="entry name" value="WD40 repeat-like"/>
    <property type="match status" value="1"/>
</dbReference>
<comment type="caution">
    <text evidence="8">The sequence shown here is derived from an EMBL/GenBank/DDBJ whole genome shotgun (WGS) entry which is preliminary data.</text>
</comment>
<evidence type="ECO:0000256" key="3">
    <source>
        <dbReference type="ARBA" id="ARBA00022574"/>
    </source>
</evidence>
<evidence type="ECO:0000313" key="9">
    <source>
        <dbReference type="Proteomes" id="UP000192578"/>
    </source>
</evidence>
<feature type="region of interest" description="Disordered" evidence="6">
    <location>
        <begin position="364"/>
        <end position="388"/>
    </location>
</feature>
<dbReference type="PROSITE" id="PS50082">
    <property type="entry name" value="WD_REPEATS_2"/>
    <property type="match status" value="2"/>
</dbReference>
<proteinExistence type="predicted"/>
<dbReference type="SMART" id="SM00668">
    <property type="entry name" value="CTLH"/>
    <property type="match status" value="1"/>
</dbReference>
<dbReference type="SMART" id="SM00320">
    <property type="entry name" value="WD40"/>
    <property type="match status" value="6"/>
</dbReference>
<feature type="compositionally biased region" description="Polar residues" evidence="6">
    <location>
        <begin position="200"/>
        <end position="225"/>
    </location>
</feature>
<dbReference type="Gene3D" id="2.130.10.10">
    <property type="entry name" value="YVTN repeat-like/Quinoprotein amine dehydrogenase"/>
    <property type="match status" value="1"/>
</dbReference>
<feature type="compositionally biased region" description="Basic and acidic residues" evidence="6">
    <location>
        <begin position="275"/>
        <end position="289"/>
    </location>
</feature>
<gene>
    <name evidence="8" type="ORF">BV898_13779</name>
</gene>
<feature type="repeat" description="WD" evidence="5">
    <location>
        <begin position="878"/>
        <end position="910"/>
    </location>
</feature>
<accession>A0A1W0W9Q2</accession>
<evidence type="ECO:0000256" key="6">
    <source>
        <dbReference type="SAM" id="MobiDB-lite"/>
    </source>
</evidence>
<dbReference type="InterPro" id="IPR054080">
    <property type="entry name" value="TPR1-like_2nd"/>
</dbReference>
<sequence>MTSPSHGSLLLSSLTHINTKETKDCRRYGREMLVDLNAQQAASPANHHQIFTLSHARIQRDFRHCERRIGRGESLAPEDCCACCSVEGKVPIAPESGEWARVCASVREGFLEDIPPYGSEDRFQEDVAPRTTSFLTGMLTVEGLEGFEEIPFCLQEVRLLWKTSSDERMLGQISVKLFTKDAAQGEVNEDVFNDWRRPETSLTRQETSLTRPETSLTTRDETSLTTEGSISTLFSTTANQPFPRSETGAFLEKSAVALGGGSILLGVSLSMPNGERTRGSVSSDKEERGPAFPPRKRFRGEGARGGSQGSTSTSAVSIHQLIDLGGSDTMDDLKGDVLDQGSSSIVGGGGGGLTAKQKASFARGDGVGVHDREEVSNGSSNGHSTTAVRHKKVEARVYSPFDQEVIRLAAQHLQSLGLSKTVETLIAESGCQMEQQSAAKFRENVMRGSWDEAEKSLKELATHTNVPNELKKMQFLLREQRYLEYLQDGKTLEALTVLRQELTPLDYGSSRVHQLSRCLMISGKKELCQMAKWTGKGAESRQLLIDKMQAFLPPSVMLPPRRMRTLLDQAMESQIHRCPLHNVPSAALRDNVSLLVDHTCGKYVPCFPDFFPTENSQTLSDHTDEVWFCRFSPDGKKLATGSKDYSIIIWDVDLDTREIKMDKSLESHPYGVQYLAWSPDGKYLASCGPPDETADEVWIWDVEMGEVKSKFSGSDGDCLTTCAWDKDGKQLVTGGIRGQFYLCDLDGQRLSEFEGVRVQCLAFLGDGRVLAADTHHRIKSYDFSDLTDGSLIQETYPIMSFTCDRAGRYALINMASQGIHLWDIEDKVLVRKFQGLEQGYYTIHSCFGGVDEKFIASGSEDYKVHIWSINQEKPVFRLVGHTKTVNCVHWNPACPGMLASVSDDCTVKIWTTKDSPDELPSSRRSSCHPQWEPSSNGSSSNGYHC</sequence>
<evidence type="ECO:0000256" key="1">
    <source>
        <dbReference type="ARBA" id="ARBA00004496"/>
    </source>
</evidence>
<dbReference type="InterPro" id="IPR051350">
    <property type="entry name" value="WD_repeat-ST_regulator"/>
</dbReference>